<name>A0A8I6RCH1_CIMLE</name>
<evidence type="ECO:0000256" key="2">
    <source>
        <dbReference type="ARBA" id="ARBA00004496"/>
    </source>
</evidence>
<protein>
    <recommendedName>
        <fullName evidence="5">CDAN1-interacting nuclease 1</fullName>
    </recommendedName>
</protein>
<dbReference type="InterPro" id="IPR029404">
    <property type="entry name" value="CDIN1"/>
</dbReference>
<evidence type="ECO:0000256" key="4">
    <source>
        <dbReference type="ARBA" id="ARBA00023242"/>
    </source>
</evidence>
<keyword evidence="4" id="KW-0539">Nucleus</keyword>
<dbReference type="GO" id="GO:0005737">
    <property type="term" value="C:cytoplasm"/>
    <property type="evidence" value="ECO:0007669"/>
    <property type="project" value="UniProtKB-SubCell"/>
</dbReference>
<dbReference type="Proteomes" id="UP000494040">
    <property type="component" value="Unassembled WGS sequence"/>
</dbReference>
<evidence type="ECO:0000256" key="5">
    <source>
        <dbReference type="ARBA" id="ARBA00023480"/>
    </source>
</evidence>
<dbReference type="OMA" id="DTKGHKF"/>
<dbReference type="EnsemblMetazoa" id="XM_014387982.2">
    <property type="protein sequence ID" value="XP_014243468.1"/>
    <property type="gene ID" value="LOC106663278"/>
</dbReference>
<sequence>MKPEIFKGIANCVNNFDGNYSDCFDNLCKLYPDILPETLKSIMNKCSCQNNKKNLWKCQKNSTMLYSQFLEATSTNFPVGFVAKLAKKYGVEPLAVANVLLQEENKCNGGSTKMWHLIKDTSLINNQYLAHETFLCTLLDFSYSPIGNVIKKRTGYEYEVKIHTELKKHGLSFRTEYDLRKQLYMKTPDILLDVPIAVNNSIVRWIESKALFADEPTHKQYCQEQYFTYFDSFGPGLVIYWFGFLDGIVQPGENRYIVHDKFPDNFLKLEI</sequence>
<dbReference type="OrthoDB" id="1272at2759"/>
<dbReference type="PANTHER" id="PTHR31661:SF1">
    <property type="entry name" value="CDAN1-INTERACTING NUCLEASE 1"/>
    <property type="match status" value="1"/>
</dbReference>
<reference evidence="6" key="1">
    <citation type="submission" date="2022-01" db="UniProtKB">
        <authorList>
            <consortium name="EnsemblMetazoa"/>
        </authorList>
    </citation>
    <scope>IDENTIFICATION</scope>
</reference>
<evidence type="ECO:0000256" key="3">
    <source>
        <dbReference type="ARBA" id="ARBA00022490"/>
    </source>
</evidence>
<evidence type="ECO:0000313" key="6">
    <source>
        <dbReference type="EnsemblMetazoa" id="XP_014243468.1"/>
    </source>
</evidence>
<dbReference type="AlphaFoldDB" id="A0A8I6RCH1"/>
<evidence type="ECO:0000256" key="1">
    <source>
        <dbReference type="ARBA" id="ARBA00004123"/>
    </source>
</evidence>
<dbReference type="GO" id="GO:0005634">
    <property type="term" value="C:nucleus"/>
    <property type="evidence" value="ECO:0007669"/>
    <property type="project" value="UniProtKB-SubCell"/>
</dbReference>
<dbReference type="GeneID" id="106663278"/>
<keyword evidence="3" id="KW-0963">Cytoplasm</keyword>
<organism evidence="6 7">
    <name type="scientific">Cimex lectularius</name>
    <name type="common">Bed bug</name>
    <name type="synonym">Acanthia lectularia</name>
    <dbReference type="NCBI Taxonomy" id="79782"/>
    <lineage>
        <taxon>Eukaryota</taxon>
        <taxon>Metazoa</taxon>
        <taxon>Ecdysozoa</taxon>
        <taxon>Arthropoda</taxon>
        <taxon>Hexapoda</taxon>
        <taxon>Insecta</taxon>
        <taxon>Pterygota</taxon>
        <taxon>Neoptera</taxon>
        <taxon>Paraneoptera</taxon>
        <taxon>Hemiptera</taxon>
        <taxon>Heteroptera</taxon>
        <taxon>Panheteroptera</taxon>
        <taxon>Cimicomorpha</taxon>
        <taxon>Cimicidae</taxon>
        <taxon>Cimex</taxon>
    </lineage>
</organism>
<proteinExistence type="predicted"/>
<comment type="subcellular location">
    <subcellularLocation>
        <location evidence="2">Cytoplasm</location>
    </subcellularLocation>
    <subcellularLocation>
        <location evidence="1">Nucleus</location>
    </subcellularLocation>
</comment>
<dbReference type="KEGG" id="clec:106663278"/>
<dbReference type="RefSeq" id="XP_014243468.1">
    <property type="nucleotide sequence ID" value="XM_014387982.2"/>
</dbReference>
<dbReference type="Pfam" id="PF14811">
    <property type="entry name" value="TPD"/>
    <property type="match status" value="1"/>
</dbReference>
<keyword evidence="7" id="KW-1185">Reference proteome</keyword>
<accession>A0A8I6RCH1</accession>
<evidence type="ECO:0000313" key="7">
    <source>
        <dbReference type="Proteomes" id="UP000494040"/>
    </source>
</evidence>
<dbReference type="PANTHER" id="PTHR31661">
    <property type="entry name" value="SIMILAR TO CDNA SEQUENCE BC052040"/>
    <property type="match status" value="1"/>
</dbReference>